<keyword evidence="3" id="KW-1185">Reference proteome</keyword>
<feature type="region of interest" description="Disordered" evidence="1">
    <location>
        <begin position="1"/>
        <end position="20"/>
    </location>
</feature>
<dbReference type="Proteomes" id="UP000319478">
    <property type="component" value="Unassembled WGS sequence"/>
</dbReference>
<dbReference type="EMBL" id="BJNN01000141">
    <property type="protein sequence ID" value="GEC64827.1"/>
    <property type="molecule type" value="Genomic_DNA"/>
</dbReference>
<gene>
    <name evidence="2" type="ORF">GHA01_26760</name>
</gene>
<accession>A0ABQ0SI14</accession>
<evidence type="ECO:0000313" key="2">
    <source>
        <dbReference type="EMBL" id="GEC64827.1"/>
    </source>
</evidence>
<reference evidence="2 3" key="1">
    <citation type="submission" date="2019-06" db="EMBL/GenBank/DDBJ databases">
        <title>Whole genome shotgun sequence of Komagataeibacter hansenii NBRC 14820.</title>
        <authorList>
            <person name="Hosoyama A."/>
            <person name="Uohara A."/>
            <person name="Ohji S."/>
            <person name="Ichikawa N."/>
        </authorList>
    </citation>
    <scope>NUCLEOTIDE SEQUENCE [LARGE SCALE GENOMIC DNA]</scope>
    <source>
        <strain evidence="2 3">NBRC 14820</strain>
    </source>
</reference>
<organism evidence="2 3">
    <name type="scientific">Novacetimonas hansenii</name>
    <name type="common">Komagataeibacter hansenii</name>
    <dbReference type="NCBI Taxonomy" id="436"/>
    <lineage>
        <taxon>Bacteria</taxon>
        <taxon>Pseudomonadati</taxon>
        <taxon>Pseudomonadota</taxon>
        <taxon>Alphaproteobacteria</taxon>
        <taxon>Acetobacterales</taxon>
        <taxon>Acetobacteraceae</taxon>
        <taxon>Novacetimonas</taxon>
    </lineage>
</organism>
<feature type="compositionally biased region" description="Basic and acidic residues" evidence="1">
    <location>
        <begin position="8"/>
        <end position="20"/>
    </location>
</feature>
<comment type="caution">
    <text evidence="2">The sequence shown here is derived from an EMBL/GenBank/DDBJ whole genome shotgun (WGS) entry which is preliminary data.</text>
</comment>
<proteinExistence type="predicted"/>
<evidence type="ECO:0000313" key="3">
    <source>
        <dbReference type="Proteomes" id="UP000319478"/>
    </source>
</evidence>
<sequence length="116" mass="13221">MVGIARGRGYDHHAPNQKTWREEHMTEVTDRESEQLQQLLAQAADQAAQKKVMPVVKMIAAQQLVIMDLMQLLVDSGTVHAEDIVARMRHLMEHADTRDMAARALFDQVRSRFATQ</sequence>
<protein>
    <submittedName>
        <fullName evidence="2">Uncharacterized protein</fullName>
    </submittedName>
</protein>
<evidence type="ECO:0000256" key="1">
    <source>
        <dbReference type="SAM" id="MobiDB-lite"/>
    </source>
</evidence>
<name>A0ABQ0SI14_NOVHA</name>